<dbReference type="Pfam" id="PF13237">
    <property type="entry name" value="Fer4_10"/>
    <property type="match status" value="1"/>
</dbReference>
<sequence>MDIFEQLARKLDELPEGFPATESGVELKILREIFSPDEAEMALMMRPGPETAEDIAERLGKPVVEMGTLLDDMVRKGQIGSLKMDGRQVYRLVPFVVGIYEYQRGDRLTRELAELFEEYLPLLSKKLGGHGPHLTRVVPINTGIKADLQILQHEDVRQIIEKAKSFRVQDCICRREQALLGNRCEYTLKNCLQYSMEEGAYDYFKLDGDIISKEEALIIIDETEKEGLVHNTYNVEEAIGGFICNCCPCCCGLLRCLKEFNAPYILARSRYVATIDLDSCESCGICRDERCPMDAIVEDDGEYRVEGERCIGCGVCVVTCPSESIILVDRPESDRDEMAENMIDWGKRRLEERGRHAG</sequence>
<dbReference type="GO" id="GO:0051536">
    <property type="term" value="F:iron-sulfur cluster binding"/>
    <property type="evidence" value="ECO:0007669"/>
    <property type="project" value="UniProtKB-KW"/>
</dbReference>
<evidence type="ECO:0000259" key="4">
    <source>
        <dbReference type="PROSITE" id="PS51379"/>
    </source>
</evidence>
<gene>
    <name evidence="5" type="ORF">H8E19_12110</name>
</gene>
<keyword evidence="3" id="KW-0411">Iron-sulfur</keyword>
<dbReference type="EMBL" id="JACNJD010000258">
    <property type="protein sequence ID" value="MBC8178141.1"/>
    <property type="molecule type" value="Genomic_DNA"/>
</dbReference>
<dbReference type="InterPro" id="IPR017900">
    <property type="entry name" value="4Fe4S_Fe_S_CS"/>
</dbReference>
<name>A0A8J6N1P2_9DELT</name>
<organism evidence="5 6">
    <name type="scientific">Candidatus Desulfacyla euxinica</name>
    <dbReference type="NCBI Taxonomy" id="2841693"/>
    <lineage>
        <taxon>Bacteria</taxon>
        <taxon>Deltaproteobacteria</taxon>
        <taxon>Candidatus Desulfacyla</taxon>
    </lineage>
</organism>
<protein>
    <submittedName>
        <fullName evidence="5">4Fe-4S binding protein</fullName>
    </submittedName>
</protein>
<dbReference type="PROSITE" id="PS51379">
    <property type="entry name" value="4FE4S_FER_2"/>
    <property type="match status" value="2"/>
</dbReference>
<accession>A0A8J6N1P2</accession>
<evidence type="ECO:0000256" key="2">
    <source>
        <dbReference type="ARBA" id="ARBA00023004"/>
    </source>
</evidence>
<dbReference type="AlphaFoldDB" id="A0A8J6N1P2"/>
<dbReference type="PROSITE" id="PS00198">
    <property type="entry name" value="4FE4S_FER_1"/>
    <property type="match status" value="1"/>
</dbReference>
<comment type="caution">
    <text evidence="5">The sequence shown here is derived from an EMBL/GenBank/DDBJ whole genome shotgun (WGS) entry which is preliminary data.</text>
</comment>
<keyword evidence="1" id="KW-0479">Metal-binding</keyword>
<feature type="domain" description="4Fe-4S ferredoxin-type" evidence="4">
    <location>
        <begin position="301"/>
        <end position="330"/>
    </location>
</feature>
<proteinExistence type="predicted"/>
<dbReference type="GO" id="GO:0046872">
    <property type="term" value="F:metal ion binding"/>
    <property type="evidence" value="ECO:0007669"/>
    <property type="project" value="UniProtKB-KW"/>
</dbReference>
<feature type="domain" description="4Fe-4S ferredoxin-type" evidence="4">
    <location>
        <begin position="271"/>
        <end position="300"/>
    </location>
</feature>
<keyword evidence="2" id="KW-0408">Iron</keyword>
<evidence type="ECO:0000256" key="1">
    <source>
        <dbReference type="ARBA" id="ARBA00022723"/>
    </source>
</evidence>
<evidence type="ECO:0000313" key="5">
    <source>
        <dbReference type="EMBL" id="MBC8178141.1"/>
    </source>
</evidence>
<dbReference type="Gene3D" id="3.30.70.20">
    <property type="match status" value="1"/>
</dbReference>
<dbReference type="InterPro" id="IPR017896">
    <property type="entry name" value="4Fe4S_Fe-S-bd"/>
</dbReference>
<dbReference type="SUPFAM" id="SSF54862">
    <property type="entry name" value="4Fe-4S ferredoxins"/>
    <property type="match status" value="1"/>
</dbReference>
<reference evidence="5 6" key="1">
    <citation type="submission" date="2020-08" db="EMBL/GenBank/DDBJ databases">
        <title>Bridging the membrane lipid divide: bacteria of the FCB group superphylum have the potential to synthesize archaeal ether lipids.</title>
        <authorList>
            <person name="Villanueva L."/>
            <person name="Von Meijenfeldt F.A.B."/>
            <person name="Westbye A.B."/>
            <person name="Yadav S."/>
            <person name="Hopmans E.C."/>
            <person name="Dutilh B.E."/>
            <person name="Sinninghe Damste J.S."/>
        </authorList>
    </citation>
    <scope>NUCLEOTIDE SEQUENCE [LARGE SCALE GENOMIC DNA]</scope>
    <source>
        <strain evidence="5">NIOZ-UU27</strain>
    </source>
</reference>
<evidence type="ECO:0000313" key="6">
    <source>
        <dbReference type="Proteomes" id="UP000650524"/>
    </source>
</evidence>
<evidence type="ECO:0000256" key="3">
    <source>
        <dbReference type="ARBA" id="ARBA00023014"/>
    </source>
</evidence>
<dbReference type="Proteomes" id="UP000650524">
    <property type="component" value="Unassembled WGS sequence"/>
</dbReference>